<dbReference type="GO" id="GO:0004519">
    <property type="term" value="F:endonuclease activity"/>
    <property type="evidence" value="ECO:0007669"/>
    <property type="project" value="UniProtKB-KW"/>
</dbReference>
<name>A0A930MWP5_9BACT</name>
<gene>
    <name evidence="6" type="ORF">HXN26_03375</name>
</gene>
<accession>A0A930MWP5</accession>
<evidence type="ECO:0000256" key="3">
    <source>
        <dbReference type="ARBA" id="ARBA00022801"/>
    </source>
</evidence>
<evidence type="ECO:0000256" key="4">
    <source>
        <dbReference type="SAM" id="MobiDB-lite"/>
    </source>
</evidence>
<reference evidence="6" key="1">
    <citation type="submission" date="2020-04" db="EMBL/GenBank/DDBJ databases">
        <title>Deep metagenomics examines the oral microbiome during advanced dental caries in children, revealing novel taxa and co-occurrences with host molecules.</title>
        <authorList>
            <person name="Baker J.L."/>
            <person name="Morton J.T."/>
            <person name="Dinis M."/>
            <person name="Alvarez R."/>
            <person name="Tran N.C."/>
            <person name="Knight R."/>
            <person name="Edlund A."/>
        </authorList>
    </citation>
    <scope>NUCLEOTIDE SEQUENCE</scope>
    <source>
        <strain evidence="6">JCVI_44_bin.5</strain>
    </source>
</reference>
<feature type="chain" id="PRO_5037231789" evidence="5">
    <location>
        <begin position="22"/>
        <end position="518"/>
    </location>
</feature>
<dbReference type="EMBL" id="JABZSJ010000011">
    <property type="protein sequence ID" value="MBF1383889.1"/>
    <property type="molecule type" value="Genomic_DNA"/>
</dbReference>
<evidence type="ECO:0000256" key="2">
    <source>
        <dbReference type="ARBA" id="ARBA00022722"/>
    </source>
</evidence>
<feature type="region of interest" description="Disordered" evidence="4">
    <location>
        <begin position="282"/>
        <end position="312"/>
    </location>
</feature>
<comment type="similarity">
    <text evidence="1">Belongs to the EndA/NucM nuclease family.</text>
</comment>
<dbReference type="PANTHER" id="PTHR33607">
    <property type="entry name" value="ENDONUCLEASE-1"/>
    <property type="match status" value="1"/>
</dbReference>
<sequence>MFKLKQVLLFTVLGMAISAYAQAPNNTGTYYKGADGFSGKTLKTKLYQIIGKLHTTDYNGLWQTYKTTDVRPDGKLWDMYSKTTSYEVGGSMQGHSSGGEGGGYNREHSMPKSWFNKQTPMHNDAFHVVPADAYVNSVRSNFPYGENNGEMFTGKGNFGKKGKCTTPGYSGTVFEPGDEYKGDFARIYFYMATAYEAAIAGWSAPIMSGNEYKPYVKWQMDMLMRWAKEDPVSKKEILRNEAVAKIQGNRNPYIDYPGLEEYVWGSKVDQKFSYDNYVSPTPANLNDEGGVYPGQSGSKDPTEPEDPTQSNDTYTFKKITKSIELTMGKEYLIVCEAENTALSKPDGTKTAKFYAPANVEIKGSTITTKVDGKNTPHRIKISGQEGEYALYDIASDLYLVNRTKKNVLDGVKEESATWNITFTAEGNADIKSTLSEYRSIFYNPQMARFATYTTTTQKPVQLYKFEKVVTGISYVNATTSQSKDGIYTLHGQKVSNNTNTANLPKGVYIVNGKKVLVK</sequence>
<dbReference type="SUPFAM" id="SSF54060">
    <property type="entry name" value="His-Me finger endonucleases"/>
    <property type="match status" value="1"/>
</dbReference>
<keyword evidence="5" id="KW-0732">Signal</keyword>
<evidence type="ECO:0000313" key="7">
    <source>
        <dbReference type="Proteomes" id="UP000771736"/>
    </source>
</evidence>
<keyword evidence="6" id="KW-0255">Endonuclease</keyword>
<dbReference type="RefSeq" id="WP_273158722.1">
    <property type="nucleotide sequence ID" value="NZ_JABZSJ010000011.1"/>
</dbReference>
<dbReference type="InterPro" id="IPR044925">
    <property type="entry name" value="His-Me_finger_sf"/>
</dbReference>
<evidence type="ECO:0000256" key="1">
    <source>
        <dbReference type="ARBA" id="ARBA00006429"/>
    </source>
</evidence>
<dbReference type="Pfam" id="PF04231">
    <property type="entry name" value="Endonuclease_1"/>
    <property type="match status" value="1"/>
</dbReference>
<proteinExistence type="inferred from homology"/>
<keyword evidence="3" id="KW-0378">Hydrolase</keyword>
<organism evidence="6 7">
    <name type="scientific">Prevotella aurantiaca</name>
    <dbReference type="NCBI Taxonomy" id="596085"/>
    <lineage>
        <taxon>Bacteria</taxon>
        <taxon>Pseudomonadati</taxon>
        <taxon>Bacteroidota</taxon>
        <taxon>Bacteroidia</taxon>
        <taxon>Bacteroidales</taxon>
        <taxon>Prevotellaceae</taxon>
        <taxon>Prevotella</taxon>
    </lineage>
</organism>
<evidence type="ECO:0000256" key="5">
    <source>
        <dbReference type="SAM" id="SignalP"/>
    </source>
</evidence>
<dbReference type="PANTHER" id="PTHR33607:SF2">
    <property type="entry name" value="ENDONUCLEASE-1"/>
    <property type="match status" value="1"/>
</dbReference>
<comment type="caution">
    <text evidence="6">The sequence shown here is derived from an EMBL/GenBank/DDBJ whole genome shotgun (WGS) entry which is preliminary data.</text>
</comment>
<feature type="signal peptide" evidence="5">
    <location>
        <begin position="1"/>
        <end position="21"/>
    </location>
</feature>
<dbReference type="Proteomes" id="UP000771736">
    <property type="component" value="Unassembled WGS sequence"/>
</dbReference>
<dbReference type="AlphaFoldDB" id="A0A930MWP5"/>
<dbReference type="GO" id="GO:0016787">
    <property type="term" value="F:hydrolase activity"/>
    <property type="evidence" value="ECO:0007669"/>
    <property type="project" value="UniProtKB-KW"/>
</dbReference>
<evidence type="ECO:0000313" key="6">
    <source>
        <dbReference type="EMBL" id="MBF1383889.1"/>
    </source>
</evidence>
<protein>
    <submittedName>
        <fullName evidence="6">Endonuclease</fullName>
    </submittedName>
</protein>
<dbReference type="InterPro" id="IPR007346">
    <property type="entry name" value="Endonuclease-I"/>
</dbReference>
<keyword evidence="2" id="KW-0540">Nuclease</keyword>